<organism evidence="1 2">
    <name type="scientific">Roseibium aggregatum (strain ATCC 25650 / DSM 13394 / JCM 20685 / NBRC 16684 / NCIMB 2208 / IAM 12614 / B1)</name>
    <name type="common">Stappia aggregata</name>
    <dbReference type="NCBI Taxonomy" id="384765"/>
    <lineage>
        <taxon>Bacteria</taxon>
        <taxon>Pseudomonadati</taxon>
        <taxon>Pseudomonadota</taxon>
        <taxon>Alphaproteobacteria</taxon>
        <taxon>Hyphomicrobiales</taxon>
        <taxon>Stappiaceae</taxon>
        <taxon>Roseibium</taxon>
    </lineage>
</organism>
<sequence length="98" mass="10491">MPLALYHKPQNTFVAGLIGNPKMNFMEVFGKTTSPDGVGGTLPSGQDLTVKAGVSASMGLQRIDCQLFDDEGNAFQRLLSLEELEAVDIHNGQMPPDA</sequence>
<comment type="caution">
    <text evidence="1">The sequence shown here is derived from an EMBL/GenBank/DDBJ whole genome shotgun (WGS) entry which is preliminary data.</text>
</comment>
<name>A0NQH0_ROSAI</name>
<proteinExistence type="predicted"/>
<gene>
    <name evidence="1" type="ORF">SIAM614_13473</name>
</gene>
<dbReference type="Gene3D" id="2.40.50.100">
    <property type="match status" value="1"/>
</dbReference>
<evidence type="ECO:0000313" key="1">
    <source>
        <dbReference type="EMBL" id="EAV45028.1"/>
    </source>
</evidence>
<dbReference type="AlphaFoldDB" id="A0NQH0"/>
<protein>
    <submittedName>
        <fullName evidence="1">ABC transporter, nucleotide binding/ATPase protein (Maltose/maltodextrin)</fullName>
    </submittedName>
</protein>
<accession>A0NQH0</accession>
<dbReference type="Proteomes" id="UP000004848">
    <property type="component" value="Unassembled WGS sequence"/>
</dbReference>
<reference evidence="1 2" key="1">
    <citation type="submission" date="2006-05" db="EMBL/GenBank/DDBJ databases">
        <authorList>
            <person name="King G."/>
            <person name="Ferriera S."/>
            <person name="Johnson J."/>
            <person name="Kravitz S."/>
            <person name="Beeson K."/>
            <person name="Sutton G."/>
            <person name="Rogers Y.-H."/>
            <person name="Friedman R."/>
            <person name="Frazier M."/>
            <person name="Venter J.C."/>
        </authorList>
    </citation>
    <scope>NUCLEOTIDE SEQUENCE [LARGE SCALE GENOMIC DNA]</scope>
    <source>
        <strain evidence="2">ATCC 25650 / DSM 13394 / JCM 20685 / NBRC 16684 / NCIMB 2208 / IAM 12614 / B1</strain>
    </source>
</reference>
<evidence type="ECO:0000313" key="2">
    <source>
        <dbReference type="Proteomes" id="UP000004848"/>
    </source>
</evidence>
<dbReference type="EMBL" id="AAUW01000004">
    <property type="protein sequence ID" value="EAV45028.1"/>
    <property type="molecule type" value="Genomic_DNA"/>
</dbReference>